<dbReference type="PANTHER" id="PTHR35896:SF3">
    <property type="entry name" value="MAJOR FACILITATOR SUPERFAMILY TRANSPORTER"/>
    <property type="match status" value="1"/>
</dbReference>
<name>A0AAN7BHS1_9PEZI</name>
<feature type="region of interest" description="Disordered" evidence="1">
    <location>
        <begin position="1"/>
        <end position="29"/>
    </location>
</feature>
<keyword evidence="2" id="KW-1133">Transmembrane helix</keyword>
<comment type="caution">
    <text evidence="3">The sequence shown here is derived from an EMBL/GenBank/DDBJ whole genome shotgun (WGS) entry which is preliminary data.</text>
</comment>
<dbReference type="EMBL" id="MU865419">
    <property type="protein sequence ID" value="KAK4223650.1"/>
    <property type="molecule type" value="Genomic_DNA"/>
</dbReference>
<protein>
    <submittedName>
        <fullName evidence="3">Uncharacterized protein</fullName>
    </submittedName>
</protein>
<dbReference type="AlphaFoldDB" id="A0AAN7BHS1"/>
<evidence type="ECO:0000256" key="2">
    <source>
        <dbReference type="SAM" id="Phobius"/>
    </source>
</evidence>
<keyword evidence="2" id="KW-0472">Membrane</keyword>
<reference evidence="3" key="1">
    <citation type="journal article" date="2023" name="Mol. Phylogenet. Evol.">
        <title>Genome-scale phylogeny and comparative genomics of the fungal order Sordariales.</title>
        <authorList>
            <person name="Hensen N."/>
            <person name="Bonometti L."/>
            <person name="Westerberg I."/>
            <person name="Brannstrom I.O."/>
            <person name="Guillou S."/>
            <person name="Cros-Aarteil S."/>
            <person name="Calhoun S."/>
            <person name="Haridas S."/>
            <person name="Kuo A."/>
            <person name="Mondo S."/>
            <person name="Pangilinan J."/>
            <person name="Riley R."/>
            <person name="LaButti K."/>
            <person name="Andreopoulos B."/>
            <person name="Lipzen A."/>
            <person name="Chen C."/>
            <person name="Yan M."/>
            <person name="Daum C."/>
            <person name="Ng V."/>
            <person name="Clum A."/>
            <person name="Steindorff A."/>
            <person name="Ohm R.A."/>
            <person name="Martin F."/>
            <person name="Silar P."/>
            <person name="Natvig D.O."/>
            <person name="Lalanne C."/>
            <person name="Gautier V."/>
            <person name="Ament-Velasquez S.L."/>
            <person name="Kruys A."/>
            <person name="Hutchinson M.I."/>
            <person name="Powell A.J."/>
            <person name="Barry K."/>
            <person name="Miller A.N."/>
            <person name="Grigoriev I.V."/>
            <person name="Debuchy R."/>
            <person name="Gladieux P."/>
            <person name="Hiltunen Thoren M."/>
            <person name="Johannesson H."/>
        </authorList>
    </citation>
    <scope>NUCLEOTIDE SEQUENCE</scope>
    <source>
        <strain evidence="3">CBS 990.96</strain>
    </source>
</reference>
<keyword evidence="2" id="KW-0812">Transmembrane</keyword>
<feature type="transmembrane region" description="Helical" evidence="2">
    <location>
        <begin position="48"/>
        <end position="69"/>
    </location>
</feature>
<evidence type="ECO:0000256" key="1">
    <source>
        <dbReference type="SAM" id="MobiDB-lite"/>
    </source>
</evidence>
<keyword evidence="4" id="KW-1185">Reference proteome</keyword>
<gene>
    <name evidence="3" type="ORF">QBC38DRAFT_516497</name>
</gene>
<dbReference type="InterPro" id="IPR053008">
    <property type="entry name" value="Phomopsin_biosynth_assoc"/>
</dbReference>
<reference evidence="3" key="2">
    <citation type="submission" date="2023-05" db="EMBL/GenBank/DDBJ databases">
        <authorList>
            <consortium name="Lawrence Berkeley National Laboratory"/>
            <person name="Steindorff A."/>
            <person name="Hensen N."/>
            <person name="Bonometti L."/>
            <person name="Westerberg I."/>
            <person name="Brannstrom I.O."/>
            <person name="Guillou S."/>
            <person name="Cros-Aarteil S."/>
            <person name="Calhoun S."/>
            <person name="Haridas S."/>
            <person name="Kuo A."/>
            <person name="Mondo S."/>
            <person name="Pangilinan J."/>
            <person name="Riley R."/>
            <person name="Labutti K."/>
            <person name="Andreopoulos B."/>
            <person name="Lipzen A."/>
            <person name="Chen C."/>
            <person name="Yanf M."/>
            <person name="Daum C."/>
            <person name="Ng V."/>
            <person name="Clum A."/>
            <person name="Ohm R."/>
            <person name="Martin F."/>
            <person name="Silar P."/>
            <person name="Natvig D."/>
            <person name="Lalanne C."/>
            <person name="Gautier V."/>
            <person name="Ament-Velasquez S.L."/>
            <person name="Kruys A."/>
            <person name="Hutchinson M.I."/>
            <person name="Powell A.J."/>
            <person name="Barry K."/>
            <person name="Miller A.N."/>
            <person name="Grigoriev I.V."/>
            <person name="Debuchy R."/>
            <person name="Gladieux P."/>
            <person name="Thoren M.H."/>
            <person name="Johannesson H."/>
        </authorList>
    </citation>
    <scope>NUCLEOTIDE SEQUENCE</scope>
    <source>
        <strain evidence="3">CBS 990.96</strain>
    </source>
</reference>
<dbReference type="Proteomes" id="UP001301958">
    <property type="component" value="Unassembled WGS sequence"/>
</dbReference>
<feature type="compositionally biased region" description="Acidic residues" evidence="1">
    <location>
        <begin position="16"/>
        <end position="25"/>
    </location>
</feature>
<accession>A0AAN7BHS1</accession>
<sequence length="253" mass="28278">MDSQTTPFLDNRSSNEDNDDNDSDLDSSLSLKHQPSNRHTLSFLFHPIIYLFAIWGFISLSFGIIQTVFPDSSSSTKTLDVYRPSTLAPGLTSCLCGANPTEAISLNCVYDTLSSAWLPPYCRDAELTAEFERSGPGPNGEWTYYADPDGKHIISVEQVAALGGTAHPFFYASRRYHIAHCLFYWQKYWRMRDTGVVMEEMYDSLRHAKHCGRLVLNKPPEVEVLIEVPVVMNGSGLLIGGEDVGHGHEHGHH</sequence>
<organism evidence="3 4">
    <name type="scientific">Podospora fimiseda</name>
    <dbReference type="NCBI Taxonomy" id="252190"/>
    <lineage>
        <taxon>Eukaryota</taxon>
        <taxon>Fungi</taxon>
        <taxon>Dikarya</taxon>
        <taxon>Ascomycota</taxon>
        <taxon>Pezizomycotina</taxon>
        <taxon>Sordariomycetes</taxon>
        <taxon>Sordariomycetidae</taxon>
        <taxon>Sordariales</taxon>
        <taxon>Podosporaceae</taxon>
        <taxon>Podospora</taxon>
    </lineage>
</organism>
<dbReference type="PANTHER" id="PTHR35896">
    <property type="entry name" value="IG-LIKE DOMAIN-CONTAINING PROTEIN"/>
    <property type="match status" value="1"/>
</dbReference>
<evidence type="ECO:0000313" key="3">
    <source>
        <dbReference type="EMBL" id="KAK4223650.1"/>
    </source>
</evidence>
<proteinExistence type="predicted"/>
<evidence type="ECO:0000313" key="4">
    <source>
        <dbReference type="Proteomes" id="UP001301958"/>
    </source>
</evidence>